<dbReference type="EMBL" id="WSRS01000005">
    <property type="protein sequence ID" value="MVX58274.1"/>
    <property type="molecule type" value="Genomic_DNA"/>
</dbReference>
<accession>A0A7X3G6Y0</accession>
<dbReference type="InterPro" id="IPR023204">
    <property type="entry name" value="SP1917_dom_sf"/>
</dbReference>
<name>A0A7X3G6Y0_9STRE</name>
<dbReference type="OrthoDB" id="3192540at2"/>
<proteinExistence type="predicted"/>
<dbReference type="RefSeq" id="WP_160332103.1">
    <property type="nucleotide sequence ID" value="NZ_WSRS01000005.1"/>
</dbReference>
<dbReference type="InterPro" id="IPR014580">
    <property type="entry name" value="UCP033199"/>
</dbReference>
<comment type="caution">
    <text evidence="1">The sequence shown here is derived from an EMBL/GenBank/DDBJ whole genome shotgun (WGS) entry which is preliminary data.</text>
</comment>
<organism evidence="1 2">
    <name type="scientific">Streptococcus danieliae</name>
    <dbReference type="NCBI Taxonomy" id="747656"/>
    <lineage>
        <taxon>Bacteria</taxon>
        <taxon>Bacillati</taxon>
        <taxon>Bacillota</taxon>
        <taxon>Bacilli</taxon>
        <taxon>Lactobacillales</taxon>
        <taxon>Streptococcaceae</taxon>
        <taxon>Streptococcus</taxon>
    </lineage>
</organism>
<sequence length="115" mass="13186">MPRKTIDQMSWMGIYQAYLNKVERKARTQDELDQVLTWLTGYSPEQVQQGPETRTVADFYNQCPAWNLAATGVTGTICGVKIQELTDPLMKQIRITDKLVDELAKGRPLEKIRRS</sequence>
<dbReference type="Proteomes" id="UP000461595">
    <property type="component" value="Unassembled WGS sequence"/>
</dbReference>
<reference evidence="1 2" key="1">
    <citation type="submission" date="2019-12" db="EMBL/GenBank/DDBJ databases">
        <title>Microbes associate with the intestines of laboratory mice.</title>
        <authorList>
            <person name="Navarre W."/>
            <person name="Wong E."/>
        </authorList>
    </citation>
    <scope>NUCLEOTIDE SEQUENCE [LARGE SCALE GENOMIC DNA]</scope>
    <source>
        <strain evidence="1 2">NM51_B2-22</strain>
    </source>
</reference>
<evidence type="ECO:0000313" key="2">
    <source>
        <dbReference type="Proteomes" id="UP000461595"/>
    </source>
</evidence>
<gene>
    <name evidence="1" type="ORF">E5983_01115</name>
</gene>
<dbReference type="Gene3D" id="1.10.8.290">
    <property type="entry name" value="uncharacterized protein sp1917 domain"/>
    <property type="match status" value="1"/>
</dbReference>
<dbReference type="Pfam" id="PF09966">
    <property type="entry name" value="DUF2200"/>
    <property type="match status" value="1"/>
</dbReference>
<protein>
    <submittedName>
        <fullName evidence="1">DUF2200 family protein</fullName>
    </submittedName>
</protein>
<evidence type="ECO:0000313" key="1">
    <source>
        <dbReference type="EMBL" id="MVX58274.1"/>
    </source>
</evidence>
<dbReference type="AlphaFoldDB" id="A0A7X3G6Y0"/>